<dbReference type="AlphaFoldDB" id="A0A820K6H9"/>
<accession>A0A820K6H9</accession>
<feature type="non-terminal residue" evidence="2">
    <location>
        <position position="43"/>
    </location>
</feature>
<proteinExistence type="predicted"/>
<gene>
    <name evidence="2" type="ORF">OKA104_LOCUS48066</name>
</gene>
<evidence type="ECO:0000256" key="1">
    <source>
        <dbReference type="SAM" id="Phobius"/>
    </source>
</evidence>
<keyword evidence="1" id="KW-0812">Transmembrane</keyword>
<keyword evidence="1" id="KW-1133">Transmembrane helix</keyword>
<sequence length="43" mass="5074">MSSRKSGLFRIWKLYSSREKRNIIIYIVGIMLYKFGLEAFNGS</sequence>
<evidence type="ECO:0000313" key="2">
    <source>
        <dbReference type="EMBL" id="CAF4336800.1"/>
    </source>
</evidence>
<comment type="caution">
    <text evidence="2">The sequence shown here is derived from an EMBL/GenBank/DDBJ whole genome shotgun (WGS) entry which is preliminary data.</text>
</comment>
<organism evidence="2 3">
    <name type="scientific">Adineta steineri</name>
    <dbReference type="NCBI Taxonomy" id="433720"/>
    <lineage>
        <taxon>Eukaryota</taxon>
        <taxon>Metazoa</taxon>
        <taxon>Spiralia</taxon>
        <taxon>Gnathifera</taxon>
        <taxon>Rotifera</taxon>
        <taxon>Eurotatoria</taxon>
        <taxon>Bdelloidea</taxon>
        <taxon>Adinetida</taxon>
        <taxon>Adinetidae</taxon>
        <taxon>Adineta</taxon>
    </lineage>
</organism>
<evidence type="ECO:0000313" key="3">
    <source>
        <dbReference type="Proteomes" id="UP000663881"/>
    </source>
</evidence>
<keyword evidence="1" id="KW-0472">Membrane</keyword>
<dbReference type="EMBL" id="CAJOAY010020163">
    <property type="protein sequence ID" value="CAF4336800.1"/>
    <property type="molecule type" value="Genomic_DNA"/>
</dbReference>
<reference evidence="2" key="1">
    <citation type="submission" date="2021-02" db="EMBL/GenBank/DDBJ databases">
        <authorList>
            <person name="Nowell W R."/>
        </authorList>
    </citation>
    <scope>NUCLEOTIDE SEQUENCE</scope>
</reference>
<protein>
    <submittedName>
        <fullName evidence="2">Uncharacterized protein</fullName>
    </submittedName>
</protein>
<dbReference type="Proteomes" id="UP000663881">
    <property type="component" value="Unassembled WGS sequence"/>
</dbReference>
<name>A0A820K6H9_9BILA</name>
<feature type="transmembrane region" description="Helical" evidence="1">
    <location>
        <begin position="21"/>
        <end position="40"/>
    </location>
</feature>